<accession>A0A4Y2PGQ2</accession>
<dbReference type="AlphaFoldDB" id="A0A4Y2PGQ2"/>
<gene>
    <name evidence="1" type="ORF">AVEN_255560_1</name>
</gene>
<evidence type="ECO:0000313" key="1">
    <source>
        <dbReference type="EMBL" id="GBN50269.1"/>
    </source>
</evidence>
<dbReference type="Proteomes" id="UP000499080">
    <property type="component" value="Unassembled WGS sequence"/>
</dbReference>
<keyword evidence="2" id="KW-1185">Reference proteome</keyword>
<proteinExistence type="predicted"/>
<comment type="caution">
    <text evidence="1">The sequence shown here is derived from an EMBL/GenBank/DDBJ whole genome shotgun (WGS) entry which is preliminary data.</text>
</comment>
<name>A0A4Y2PGQ2_ARAVE</name>
<organism evidence="1 2">
    <name type="scientific">Araneus ventricosus</name>
    <name type="common">Orbweaver spider</name>
    <name type="synonym">Epeira ventricosa</name>
    <dbReference type="NCBI Taxonomy" id="182803"/>
    <lineage>
        <taxon>Eukaryota</taxon>
        <taxon>Metazoa</taxon>
        <taxon>Ecdysozoa</taxon>
        <taxon>Arthropoda</taxon>
        <taxon>Chelicerata</taxon>
        <taxon>Arachnida</taxon>
        <taxon>Araneae</taxon>
        <taxon>Araneomorphae</taxon>
        <taxon>Entelegynae</taxon>
        <taxon>Araneoidea</taxon>
        <taxon>Araneidae</taxon>
        <taxon>Araneus</taxon>
    </lineage>
</organism>
<sequence>MPNAEYVDYEDEETDYYSDISEAILNLNTYKPSTSNSLSPLTDPKNNHLIPFVAKSSQKRLGLPSTVVVGDRFGVSDRAVAAIASTVLHDVGLITSNNSDFVFDVNKLRREKAKVRKDFKF</sequence>
<protein>
    <submittedName>
        <fullName evidence="1">Uncharacterized protein</fullName>
    </submittedName>
</protein>
<reference evidence="1 2" key="1">
    <citation type="journal article" date="2019" name="Sci. Rep.">
        <title>Orb-weaving spider Araneus ventricosus genome elucidates the spidroin gene catalogue.</title>
        <authorList>
            <person name="Kono N."/>
            <person name="Nakamura H."/>
            <person name="Ohtoshi R."/>
            <person name="Moran D.A.P."/>
            <person name="Shinohara A."/>
            <person name="Yoshida Y."/>
            <person name="Fujiwara M."/>
            <person name="Mori M."/>
            <person name="Tomita M."/>
            <person name="Arakawa K."/>
        </authorList>
    </citation>
    <scope>NUCLEOTIDE SEQUENCE [LARGE SCALE GENOMIC DNA]</scope>
</reference>
<dbReference type="EMBL" id="BGPR01011227">
    <property type="protein sequence ID" value="GBN50269.1"/>
    <property type="molecule type" value="Genomic_DNA"/>
</dbReference>
<evidence type="ECO:0000313" key="2">
    <source>
        <dbReference type="Proteomes" id="UP000499080"/>
    </source>
</evidence>